<sequence length="192" mass="20775">MARLAAWGAVLVWISVIGVESKKTWIVGDSKGWSASINFSAWADSKLFNVGDELVFPYSQGAQDVAEVRQGDFENCNGNFPISRWIDGDTHVNLTTPGRKYFICTFPGHCPLLRLAIDVGSGTNSSGIPGRQVGSDANTVASMSAQRAPPPPYSNRNMIDNSHRSQASNISPSSSTIYVFSLVFLLAYTLLV</sequence>
<comment type="caution">
    <text evidence="5">The sequence shown here is derived from an EMBL/GenBank/DDBJ whole genome shotgun (WGS) entry which is preliminary data.</text>
</comment>
<dbReference type="GO" id="GO:0009055">
    <property type="term" value="F:electron transfer activity"/>
    <property type="evidence" value="ECO:0007669"/>
    <property type="project" value="InterPro"/>
</dbReference>
<feature type="chain" id="PRO_5035926710" description="Phytocyanin domain-containing protein" evidence="3">
    <location>
        <begin position="22"/>
        <end position="192"/>
    </location>
</feature>
<reference evidence="5" key="1">
    <citation type="submission" date="2021-08" db="EMBL/GenBank/DDBJ databases">
        <title>WGS assembly of Ceratopteris richardii.</title>
        <authorList>
            <person name="Marchant D.B."/>
            <person name="Chen G."/>
            <person name="Jenkins J."/>
            <person name="Shu S."/>
            <person name="Leebens-Mack J."/>
            <person name="Grimwood J."/>
            <person name="Schmutz J."/>
            <person name="Soltis P."/>
            <person name="Soltis D."/>
            <person name="Chen Z.-H."/>
        </authorList>
    </citation>
    <scope>NUCLEOTIDE SEQUENCE</scope>
    <source>
        <strain evidence="5">Whitten #5841</strain>
        <tissue evidence="5">Leaf</tissue>
    </source>
</reference>
<evidence type="ECO:0000256" key="1">
    <source>
        <dbReference type="ARBA" id="ARBA00023157"/>
    </source>
</evidence>
<organism evidence="5 6">
    <name type="scientific">Ceratopteris richardii</name>
    <name type="common">Triangle waterfern</name>
    <dbReference type="NCBI Taxonomy" id="49495"/>
    <lineage>
        <taxon>Eukaryota</taxon>
        <taxon>Viridiplantae</taxon>
        <taxon>Streptophyta</taxon>
        <taxon>Embryophyta</taxon>
        <taxon>Tracheophyta</taxon>
        <taxon>Polypodiopsida</taxon>
        <taxon>Polypodiidae</taxon>
        <taxon>Polypodiales</taxon>
        <taxon>Pteridineae</taxon>
        <taxon>Pteridaceae</taxon>
        <taxon>Parkerioideae</taxon>
        <taxon>Ceratopteris</taxon>
    </lineage>
</organism>
<feature type="domain" description="Phytocyanin" evidence="4">
    <location>
        <begin position="23"/>
        <end position="121"/>
    </location>
</feature>
<dbReference type="InterPro" id="IPR003245">
    <property type="entry name" value="Phytocyanin_dom"/>
</dbReference>
<keyword evidence="2" id="KW-0325">Glycoprotein</keyword>
<evidence type="ECO:0000256" key="2">
    <source>
        <dbReference type="ARBA" id="ARBA00023180"/>
    </source>
</evidence>
<evidence type="ECO:0000259" key="4">
    <source>
        <dbReference type="PROSITE" id="PS51485"/>
    </source>
</evidence>
<keyword evidence="1" id="KW-1015">Disulfide bond</keyword>
<gene>
    <name evidence="5" type="ORF">KP509_20G012900</name>
</gene>
<dbReference type="EMBL" id="CM035425">
    <property type="protein sequence ID" value="KAH7331040.1"/>
    <property type="molecule type" value="Genomic_DNA"/>
</dbReference>
<dbReference type="PANTHER" id="PTHR33021">
    <property type="entry name" value="BLUE COPPER PROTEIN"/>
    <property type="match status" value="1"/>
</dbReference>
<dbReference type="Gene3D" id="2.60.40.420">
    <property type="entry name" value="Cupredoxins - blue copper proteins"/>
    <property type="match status" value="1"/>
</dbReference>
<evidence type="ECO:0000313" key="6">
    <source>
        <dbReference type="Proteomes" id="UP000825935"/>
    </source>
</evidence>
<keyword evidence="6" id="KW-1185">Reference proteome</keyword>
<dbReference type="PROSITE" id="PS51485">
    <property type="entry name" value="PHYTOCYANIN"/>
    <property type="match status" value="1"/>
</dbReference>
<protein>
    <recommendedName>
        <fullName evidence="4">Phytocyanin domain-containing protein</fullName>
    </recommendedName>
</protein>
<dbReference type="Pfam" id="PF02298">
    <property type="entry name" value="Cu_bind_like"/>
    <property type="match status" value="1"/>
</dbReference>
<feature type="signal peptide" evidence="3">
    <location>
        <begin position="1"/>
        <end position="21"/>
    </location>
</feature>
<keyword evidence="3" id="KW-0732">Signal</keyword>
<dbReference type="SUPFAM" id="SSF49503">
    <property type="entry name" value="Cupredoxins"/>
    <property type="match status" value="1"/>
</dbReference>
<dbReference type="InterPro" id="IPR008972">
    <property type="entry name" value="Cupredoxin"/>
</dbReference>
<dbReference type="CDD" id="cd04216">
    <property type="entry name" value="Phytocyanin"/>
    <property type="match status" value="1"/>
</dbReference>
<dbReference type="PANTHER" id="PTHR33021:SF339">
    <property type="entry name" value="OS07G0570600 PROTEIN"/>
    <property type="match status" value="1"/>
</dbReference>
<name>A0A8T2SD68_CERRI</name>
<dbReference type="Proteomes" id="UP000825935">
    <property type="component" value="Chromosome 20"/>
</dbReference>
<dbReference type="FunFam" id="2.60.40.420:FF:000034">
    <property type="entry name" value="Cupredoxin superfamily protein"/>
    <property type="match status" value="1"/>
</dbReference>
<evidence type="ECO:0000256" key="3">
    <source>
        <dbReference type="SAM" id="SignalP"/>
    </source>
</evidence>
<dbReference type="AlphaFoldDB" id="A0A8T2SD68"/>
<accession>A0A8T2SD68</accession>
<dbReference type="InterPro" id="IPR039391">
    <property type="entry name" value="Phytocyanin-like"/>
</dbReference>
<dbReference type="OrthoDB" id="687020at2759"/>
<evidence type="ECO:0000313" key="5">
    <source>
        <dbReference type="EMBL" id="KAH7331040.1"/>
    </source>
</evidence>
<proteinExistence type="predicted"/>
<dbReference type="GO" id="GO:0005886">
    <property type="term" value="C:plasma membrane"/>
    <property type="evidence" value="ECO:0007669"/>
    <property type="project" value="TreeGrafter"/>
</dbReference>